<keyword evidence="2" id="KW-1185">Reference proteome</keyword>
<accession>A0A9N8HIT2</accession>
<comment type="caution">
    <text evidence="1">The sequence shown here is derived from an EMBL/GenBank/DDBJ whole genome shotgun (WGS) entry which is preliminary data.</text>
</comment>
<proteinExistence type="predicted"/>
<dbReference type="AlphaFoldDB" id="A0A9N8HIT2"/>
<dbReference type="EMBL" id="CAICTM010000718">
    <property type="protein sequence ID" value="CAB9515486.1"/>
    <property type="molecule type" value="Genomic_DNA"/>
</dbReference>
<dbReference type="Proteomes" id="UP001153069">
    <property type="component" value="Unassembled WGS sequence"/>
</dbReference>
<gene>
    <name evidence="1" type="ORF">SEMRO_719_G192290.1</name>
</gene>
<organism evidence="1 2">
    <name type="scientific">Seminavis robusta</name>
    <dbReference type="NCBI Taxonomy" id="568900"/>
    <lineage>
        <taxon>Eukaryota</taxon>
        <taxon>Sar</taxon>
        <taxon>Stramenopiles</taxon>
        <taxon>Ochrophyta</taxon>
        <taxon>Bacillariophyta</taxon>
        <taxon>Bacillariophyceae</taxon>
        <taxon>Bacillariophycidae</taxon>
        <taxon>Naviculales</taxon>
        <taxon>Naviculaceae</taxon>
        <taxon>Seminavis</taxon>
    </lineage>
</organism>
<evidence type="ECO:0000313" key="2">
    <source>
        <dbReference type="Proteomes" id="UP001153069"/>
    </source>
</evidence>
<protein>
    <submittedName>
        <fullName evidence="1">Uncharacterized protein</fullName>
    </submittedName>
</protein>
<sequence>MANAQTLAAIAANLNCLGAALLEIGDRFGARASFGQSLGMITQATDLTPVGQQVEVQANLFLPPQFYPPERHPALQVTRRIGARAPSLPPEGGPFLYNQPLVFGPKILLSRANLPFYSAIVTFNVALTFHVKPSNTIDELSLRLASSLYNLALCVLLDGQNAPLGASLPFAALLNNKAEAHFELGEYETCKLILEGLWALLFNQQIWPPLEGPELDGFFYNILCLLNSPLHAPTA</sequence>
<name>A0A9N8HIT2_9STRA</name>
<evidence type="ECO:0000313" key="1">
    <source>
        <dbReference type="EMBL" id="CAB9515486.1"/>
    </source>
</evidence>
<reference evidence="1" key="1">
    <citation type="submission" date="2020-06" db="EMBL/GenBank/DDBJ databases">
        <authorList>
            <consortium name="Plant Systems Biology data submission"/>
        </authorList>
    </citation>
    <scope>NUCLEOTIDE SEQUENCE</scope>
    <source>
        <strain evidence="1">D6</strain>
    </source>
</reference>